<evidence type="ECO:0000313" key="4">
    <source>
        <dbReference type="EMBL" id="PSJ04555.1"/>
    </source>
</evidence>
<proteinExistence type="predicted"/>
<sequence>MTEQAQRQQLVEVARCLNASGLNQGTSGNLSVRIPGGLLITPSSLPFEQMEPQDLVAIAASGKPLEAAAGQRRPSSEWRLHADLLASRPEIQAVLHCHSIHATALACHGRPIPPFHYMTAVAGGDDIRCAGYATFGTAELSALAVQALDGRLACLLAQHGQVTLGTSLDQALRIAIEVETLAQMYLQALQLGEPPLLSAAQMAAVHQQFRSLHYGACA</sequence>
<dbReference type="SMART" id="SM01007">
    <property type="entry name" value="Aldolase_II"/>
    <property type="match status" value="1"/>
</dbReference>
<name>A0A2P7MTU3_9CYAN</name>
<keyword evidence="1" id="KW-0479">Metal-binding</keyword>
<protein>
    <submittedName>
        <fullName evidence="4">Class II aldolase</fullName>
    </submittedName>
</protein>
<dbReference type="PANTHER" id="PTHR22789:SF0">
    <property type="entry name" value="3-OXO-TETRONATE 4-PHOSPHATE DECARBOXYLASE-RELATED"/>
    <property type="match status" value="1"/>
</dbReference>
<dbReference type="Pfam" id="PF00596">
    <property type="entry name" value="Aldolase_II"/>
    <property type="match status" value="1"/>
</dbReference>
<evidence type="ECO:0000313" key="5">
    <source>
        <dbReference type="Proteomes" id="UP000243002"/>
    </source>
</evidence>
<dbReference type="SUPFAM" id="SSF53639">
    <property type="entry name" value="AraD/HMP-PK domain-like"/>
    <property type="match status" value="1"/>
</dbReference>
<keyword evidence="5" id="KW-1185">Reference proteome</keyword>
<accession>A0A2P7MTU3</accession>
<dbReference type="EMBL" id="PXXO01000011">
    <property type="protein sequence ID" value="PSJ04555.1"/>
    <property type="molecule type" value="Genomic_DNA"/>
</dbReference>
<dbReference type="GO" id="GO:0046872">
    <property type="term" value="F:metal ion binding"/>
    <property type="evidence" value="ECO:0007669"/>
    <property type="project" value="UniProtKB-KW"/>
</dbReference>
<dbReference type="InterPro" id="IPR036409">
    <property type="entry name" value="Aldolase_II/adducin_N_sf"/>
</dbReference>
<comment type="caution">
    <text evidence="4">The sequence shown here is derived from an EMBL/GenBank/DDBJ whole genome shotgun (WGS) entry which is preliminary data.</text>
</comment>
<evidence type="ECO:0000256" key="1">
    <source>
        <dbReference type="ARBA" id="ARBA00022723"/>
    </source>
</evidence>
<dbReference type="Gene3D" id="3.40.225.10">
    <property type="entry name" value="Class II aldolase/adducin N-terminal domain"/>
    <property type="match status" value="1"/>
</dbReference>
<dbReference type="GO" id="GO:0019323">
    <property type="term" value="P:pentose catabolic process"/>
    <property type="evidence" value="ECO:0007669"/>
    <property type="project" value="TreeGrafter"/>
</dbReference>
<dbReference type="AlphaFoldDB" id="A0A2P7MTU3"/>
<gene>
    <name evidence="4" type="ORF">C7K55_10030</name>
</gene>
<organism evidence="4 5">
    <name type="scientific">Cyanobium usitatum str. Tous</name>
    <dbReference type="NCBI Taxonomy" id="2116684"/>
    <lineage>
        <taxon>Bacteria</taxon>
        <taxon>Bacillati</taxon>
        <taxon>Cyanobacteriota</taxon>
        <taxon>Cyanophyceae</taxon>
        <taxon>Synechococcales</taxon>
        <taxon>Prochlorococcaceae</taxon>
        <taxon>Cyanobium</taxon>
    </lineage>
</organism>
<evidence type="ECO:0000256" key="2">
    <source>
        <dbReference type="ARBA" id="ARBA00023239"/>
    </source>
</evidence>
<dbReference type="GO" id="GO:0005829">
    <property type="term" value="C:cytosol"/>
    <property type="evidence" value="ECO:0007669"/>
    <property type="project" value="TreeGrafter"/>
</dbReference>
<reference evidence="4 5" key="1">
    <citation type="journal article" date="2018" name="Environ. Microbiol.">
        <title>Ecological and genomic features of two widespread freshwater picocyanobacteria.</title>
        <authorList>
            <person name="Cabello-Yeves P.J."/>
            <person name="Picazo A."/>
            <person name="Camacho A."/>
            <person name="Callieri C."/>
            <person name="Rosselli R."/>
            <person name="Roda-Garcia J.J."/>
            <person name="Coutinho F.H."/>
            <person name="Rodriguez-Valera F."/>
        </authorList>
    </citation>
    <scope>NUCLEOTIDE SEQUENCE [LARGE SCALE GENOMIC DNA]</scope>
    <source>
        <strain evidence="4 5">Tous</strain>
    </source>
</reference>
<evidence type="ECO:0000259" key="3">
    <source>
        <dbReference type="SMART" id="SM01007"/>
    </source>
</evidence>
<dbReference type="RefSeq" id="WP_106632589.1">
    <property type="nucleotide sequence ID" value="NZ_PXXO01000011.1"/>
</dbReference>
<dbReference type="Proteomes" id="UP000243002">
    <property type="component" value="Unassembled WGS sequence"/>
</dbReference>
<dbReference type="PANTHER" id="PTHR22789">
    <property type="entry name" value="FUCULOSE PHOSPHATE ALDOLASE"/>
    <property type="match status" value="1"/>
</dbReference>
<dbReference type="InterPro" id="IPR001303">
    <property type="entry name" value="Aldolase_II/adducin_N"/>
</dbReference>
<feature type="domain" description="Class II aldolase/adducin N-terminal" evidence="3">
    <location>
        <begin position="8"/>
        <end position="186"/>
    </location>
</feature>
<dbReference type="OrthoDB" id="9786287at2"/>
<dbReference type="GO" id="GO:0016832">
    <property type="term" value="F:aldehyde-lyase activity"/>
    <property type="evidence" value="ECO:0007669"/>
    <property type="project" value="TreeGrafter"/>
</dbReference>
<dbReference type="InterPro" id="IPR050197">
    <property type="entry name" value="Aldolase_class_II_sugar_metab"/>
</dbReference>
<keyword evidence="2" id="KW-0456">Lyase</keyword>